<name>J4V0S4_9GAMM</name>
<gene>
    <name evidence="1" type="ORF">NT01SARS_0702</name>
</gene>
<dbReference type="InterPro" id="IPR011051">
    <property type="entry name" value="RmlC_Cupin_sf"/>
</dbReference>
<dbReference type="Proteomes" id="UP000010305">
    <property type="component" value="Unassembled WGS sequence"/>
</dbReference>
<dbReference type="SUPFAM" id="SSF51182">
    <property type="entry name" value="RmlC-like cupins"/>
    <property type="match status" value="1"/>
</dbReference>
<evidence type="ECO:0000313" key="1">
    <source>
        <dbReference type="EMBL" id="EJP72207.1"/>
    </source>
</evidence>
<evidence type="ECO:0008006" key="3">
    <source>
        <dbReference type="Google" id="ProtNLM"/>
    </source>
</evidence>
<dbReference type="AlphaFoldDB" id="J4V0S4"/>
<accession>J4V0S4</accession>
<organism evidence="1 2">
    <name type="scientific">SAR86 cluster bacterium SAR86A</name>
    <dbReference type="NCBI Taxonomy" id="1123866"/>
    <lineage>
        <taxon>Bacteria</taxon>
        <taxon>Pseudomonadati</taxon>
        <taxon>Pseudomonadota</taxon>
        <taxon>Gammaproteobacteria</taxon>
        <taxon>SAR86 cluster</taxon>
    </lineage>
</organism>
<dbReference type="STRING" id="1123866.NT01SARS_0702"/>
<dbReference type="InterPro" id="IPR014710">
    <property type="entry name" value="RmlC-like_jellyroll"/>
</dbReference>
<dbReference type="Gene3D" id="2.60.120.10">
    <property type="entry name" value="Jelly Rolls"/>
    <property type="match status" value="1"/>
</dbReference>
<dbReference type="EMBL" id="JH611156">
    <property type="protein sequence ID" value="EJP72207.1"/>
    <property type="molecule type" value="Genomic_DNA"/>
</dbReference>
<sequence length="132" mass="14763">MAKKYTNFRIGGSPQKVTDDYTVWSNDLLQRIIASKTVIQPGASTKGHKLIDSDVVYIITNGRGTMEIVEYMNSDEGHGANPSYGIEHKDSYELSAGDVILVESGDYCKVVNDSDHDQLTYLRVFDRGGWRQ</sequence>
<reference evidence="1 2" key="1">
    <citation type="journal article" date="2012" name="ISME J.">
        <title>Genomic insights to SAR86, an abundant and uncultivated marine bacterial lineage.</title>
        <authorList>
            <person name="Dupont C.L."/>
            <person name="Rusch D.B."/>
            <person name="Yooseph S."/>
            <person name="Lombardo M.J."/>
            <person name="Richter R.A."/>
            <person name="Valas R."/>
            <person name="Novotny M."/>
            <person name="Yee-Greenbaum J."/>
            <person name="Selengut J.D."/>
            <person name="Haft D.H."/>
            <person name="Halpern A.L."/>
            <person name="Lasken R.S."/>
            <person name="Nealson K."/>
            <person name="Friedman R."/>
            <person name="Venter J.C."/>
        </authorList>
    </citation>
    <scope>NUCLEOTIDE SEQUENCE [LARGE SCALE GENOMIC DNA]</scope>
</reference>
<proteinExistence type="predicted"/>
<evidence type="ECO:0000313" key="2">
    <source>
        <dbReference type="Proteomes" id="UP000010305"/>
    </source>
</evidence>
<dbReference type="HOGENOM" id="CLU_1915640_0_0_6"/>
<protein>
    <recommendedName>
        <fullName evidence="3">Cupin</fullName>
    </recommendedName>
</protein>